<dbReference type="InterPro" id="IPR013096">
    <property type="entry name" value="Cupin_2"/>
</dbReference>
<dbReference type="RefSeq" id="WP_166178932.1">
    <property type="nucleotide sequence ID" value="NZ_CP045119.1"/>
</dbReference>
<organism evidence="2 3">
    <name type="scientific">Rubrobacter tropicus</name>
    <dbReference type="NCBI Taxonomy" id="2653851"/>
    <lineage>
        <taxon>Bacteria</taxon>
        <taxon>Bacillati</taxon>
        <taxon>Actinomycetota</taxon>
        <taxon>Rubrobacteria</taxon>
        <taxon>Rubrobacterales</taxon>
        <taxon>Rubrobacteraceae</taxon>
        <taxon>Rubrobacter</taxon>
    </lineage>
</organism>
<sequence>MELKEISADARGRRGTVWTLEGSEDLNANLVRFPSGGGVGEHANEEVDVVMVGIAGHGKVTVNEKEHHLSAGILVFLPKGARRSVRSDSDGFAYLSVHRRRGPVRIDERPEERSKA</sequence>
<accession>A0A6G8QDR1</accession>
<dbReference type="Pfam" id="PF07883">
    <property type="entry name" value="Cupin_2"/>
    <property type="match status" value="1"/>
</dbReference>
<evidence type="ECO:0000259" key="1">
    <source>
        <dbReference type="Pfam" id="PF07883"/>
    </source>
</evidence>
<dbReference type="InterPro" id="IPR011051">
    <property type="entry name" value="RmlC_Cupin_sf"/>
</dbReference>
<dbReference type="Proteomes" id="UP000501452">
    <property type="component" value="Chromosome"/>
</dbReference>
<dbReference type="EMBL" id="CP045119">
    <property type="protein sequence ID" value="QIN84593.1"/>
    <property type="molecule type" value="Genomic_DNA"/>
</dbReference>
<dbReference type="InterPro" id="IPR014710">
    <property type="entry name" value="RmlC-like_jellyroll"/>
</dbReference>
<dbReference type="Gene3D" id="2.60.120.10">
    <property type="entry name" value="Jelly Rolls"/>
    <property type="match status" value="1"/>
</dbReference>
<dbReference type="KEGG" id="rub:GBA63_19530"/>
<evidence type="ECO:0000313" key="2">
    <source>
        <dbReference type="EMBL" id="QIN84593.1"/>
    </source>
</evidence>
<dbReference type="AlphaFoldDB" id="A0A6G8QDR1"/>
<reference evidence="2 3" key="1">
    <citation type="submission" date="2019-10" db="EMBL/GenBank/DDBJ databases">
        <title>Rubrobacter sp nov SCSIO 52090 isolated from a deep-sea sediment in the South China Sea.</title>
        <authorList>
            <person name="Chen R.W."/>
        </authorList>
    </citation>
    <scope>NUCLEOTIDE SEQUENCE [LARGE SCALE GENOMIC DNA]</scope>
    <source>
        <strain evidence="2 3">SCSIO 52909</strain>
    </source>
</reference>
<name>A0A6G8QDR1_9ACTN</name>
<dbReference type="SUPFAM" id="SSF51182">
    <property type="entry name" value="RmlC-like cupins"/>
    <property type="match status" value="1"/>
</dbReference>
<proteinExistence type="predicted"/>
<evidence type="ECO:0000313" key="3">
    <source>
        <dbReference type="Proteomes" id="UP000501452"/>
    </source>
</evidence>
<feature type="domain" description="Cupin type-2" evidence="1">
    <location>
        <begin position="30"/>
        <end position="91"/>
    </location>
</feature>
<gene>
    <name evidence="2" type="ORF">GBA63_19530</name>
</gene>
<protein>
    <submittedName>
        <fullName evidence="2">Cupin domain-containing protein</fullName>
    </submittedName>
</protein>
<keyword evidence="3" id="KW-1185">Reference proteome</keyword>